<keyword evidence="2" id="KW-1185">Reference proteome</keyword>
<evidence type="ECO:0000313" key="2">
    <source>
        <dbReference type="Proteomes" id="UP000799777"/>
    </source>
</evidence>
<dbReference type="EMBL" id="ML978156">
    <property type="protein sequence ID" value="KAF2035723.1"/>
    <property type="molecule type" value="Genomic_DNA"/>
</dbReference>
<dbReference type="PANTHER" id="PTHR47685:SF1">
    <property type="entry name" value="MAGNESIUM TRANSPORT PROTEIN CORA"/>
    <property type="match status" value="1"/>
</dbReference>
<dbReference type="InterPro" id="IPR050829">
    <property type="entry name" value="CorA_MIT"/>
</dbReference>
<protein>
    <submittedName>
        <fullName evidence="1">Uncharacterized protein</fullName>
    </submittedName>
</protein>
<comment type="caution">
    <text evidence="1">The sequence shown here is derived from an EMBL/GenBank/DDBJ whole genome shotgun (WGS) entry which is preliminary data.</text>
</comment>
<sequence length="165" mass="19352">MGAIRTTHGSKCNTFCCMPYSHYETDRRRQEMQAAIERAELLKRGTLHTIRRPDPYDEMLIRGYLVPQNPSLHVRRNLDQSFYHNIDTQARDQDQVLYRYQVSSSNGDYSDPKIFIVDQLWMWILGEDLIVTSSPERWQQPKNDPMSIVDKTIEAINSMHHAPVN</sequence>
<gene>
    <name evidence="1" type="ORF">EK21DRAFT_84139</name>
</gene>
<dbReference type="PANTHER" id="PTHR47685">
    <property type="entry name" value="MAGNESIUM TRANSPORT PROTEIN CORA"/>
    <property type="match status" value="1"/>
</dbReference>
<name>A0A9P4HJI8_9PLEO</name>
<reference evidence="1" key="1">
    <citation type="journal article" date="2020" name="Stud. Mycol.">
        <title>101 Dothideomycetes genomes: a test case for predicting lifestyles and emergence of pathogens.</title>
        <authorList>
            <person name="Haridas S."/>
            <person name="Albert R."/>
            <person name="Binder M."/>
            <person name="Bloem J."/>
            <person name="Labutti K."/>
            <person name="Salamov A."/>
            <person name="Andreopoulos B."/>
            <person name="Baker S."/>
            <person name="Barry K."/>
            <person name="Bills G."/>
            <person name="Bluhm B."/>
            <person name="Cannon C."/>
            <person name="Castanera R."/>
            <person name="Culley D."/>
            <person name="Daum C."/>
            <person name="Ezra D."/>
            <person name="Gonzalez J."/>
            <person name="Henrissat B."/>
            <person name="Kuo A."/>
            <person name="Liang C."/>
            <person name="Lipzen A."/>
            <person name="Lutzoni F."/>
            <person name="Magnuson J."/>
            <person name="Mondo S."/>
            <person name="Nolan M."/>
            <person name="Ohm R."/>
            <person name="Pangilinan J."/>
            <person name="Park H.-J."/>
            <person name="Ramirez L."/>
            <person name="Alfaro M."/>
            <person name="Sun H."/>
            <person name="Tritt A."/>
            <person name="Yoshinaga Y."/>
            <person name="Zwiers L.-H."/>
            <person name="Turgeon B."/>
            <person name="Goodwin S."/>
            <person name="Spatafora J."/>
            <person name="Crous P."/>
            <person name="Grigoriev I."/>
        </authorList>
    </citation>
    <scope>NUCLEOTIDE SEQUENCE</scope>
    <source>
        <strain evidence="1">CBS 110217</strain>
    </source>
</reference>
<dbReference type="OrthoDB" id="341259at2759"/>
<organism evidence="1 2">
    <name type="scientific">Setomelanomma holmii</name>
    <dbReference type="NCBI Taxonomy" id="210430"/>
    <lineage>
        <taxon>Eukaryota</taxon>
        <taxon>Fungi</taxon>
        <taxon>Dikarya</taxon>
        <taxon>Ascomycota</taxon>
        <taxon>Pezizomycotina</taxon>
        <taxon>Dothideomycetes</taxon>
        <taxon>Pleosporomycetidae</taxon>
        <taxon>Pleosporales</taxon>
        <taxon>Pleosporineae</taxon>
        <taxon>Phaeosphaeriaceae</taxon>
        <taxon>Setomelanomma</taxon>
    </lineage>
</organism>
<proteinExistence type="predicted"/>
<dbReference type="Proteomes" id="UP000799777">
    <property type="component" value="Unassembled WGS sequence"/>
</dbReference>
<dbReference type="AlphaFoldDB" id="A0A9P4HJI8"/>
<evidence type="ECO:0000313" key="1">
    <source>
        <dbReference type="EMBL" id="KAF2035723.1"/>
    </source>
</evidence>
<accession>A0A9P4HJI8</accession>